<feature type="domain" description="C1q" evidence="5">
    <location>
        <begin position="90"/>
        <end position="216"/>
    </location>
</feature>
<evidence type="ECO:0000313" key="7">
    <source>
        <dbReference type="Proteomes" id="UP000472267"/>
    </source>
</evidence>
<dbReference type="GO" id="GO:0099558">
    <property type="term" value="P:maintenance of synapse structure"/>
    <property type="evidence" value="ECO:0007669"/>
    <property type="project" value="TreeGrafter"/>
</dbReference>
<dbReference type="SMART" id="SM00110">
    <property type="entry name" value="C1Q"/>
    <property type="match status" value="1"/>
</dbReference>
<keyword evidence="2" id="KW-0964">Secreted</keyword>
<dbReference type="PRINTS" id="PR00007">
    <property type="entry name" value="COMPLEMNTC1Q"/>
</dbReference>
<name>A0A672ISX5_SALFA</name>
<evidence type="ECO:0000256" key="2">
    <source>
        <dbReference type="ARBA" id="ARBA00022525"/>
    </source>
</evidence>
<dbReference type="OMA" id="WEGELPC"/>
<dbReference type="Ensembl" id="ENSSFAT00005046579.1">
    <property type="protein sequence ID" value="ENSSFAP00005045008.1"/>
    <property type="gene ID" value="ENSSFAG00005022085.1"/>
</dbReference>
<reference evidence="6" key="1">
    <citation type="submission" date="2019-06" db="EMBL/GenBank/DDBJ databases">
        <authorList>
            <consortium name="Wellcome Sanger Institute Data Sharing"/>
        </authorList>
    </citation>
    <scope>NUCLEOTIDE SEQUENCE [LARGE SCALE GENOMIC DNA]</scope>
</reference>
<feature type="chain" id="PRO_5025545180" evidence="4">
    <location>
        <begin position="21"/>
        <end position="216"/>
    </location>
</feature>
<evidence type="ECO:0000313" key="6">
    <source>
        <dbReference type="Ensembl" id="ENSSFAP00005045008.1"/>
    </source>
</evidence>
<dbReference type="GO" id="GO:0045202">
    <property type="term" value="C:synapse"/>
    <property type="evidence" value="ECO:0007669"/>
    <property type="project" value="TreeGrafter"/>
</dbReference>
<dbReference type="PANTHER" id="PTHR22923">
    <property type="entry name" value="CEREBELLIN-RELATED"/>
    <property type="match status" value="1"/>
</dbReference>
<dbReference type="PANTHER" id="PTHR22923:SF89">
    <property type="entry name" value="CEREBELLIN 18"/>
    <property type="match status" value="1"/>
</dbReference>
<keyword evidence="7" id="KW-1185">Reference proteome</keyword>
<comment type="subcellular location">
    <subcellularLocation>
        <location evidence="1">Secreted</location>
    </subcellularLocation>
</comment>
<organism evidence="6 7">
    <name type="scientific">Salarias fasciatus</name>
    <name type="common">Jewelled blenny</name>
    <name type="synonym">Blennius fasciatus</name>
    <dbReference type="NCBI Taxonomy" id="181472"/>
    <lineage>
        <taxon>Eukaryota</taxon>
        <taxon>Metazoa</taxon>
        <taxon>Chordata</taxon>
        <taxon>Craniata</taxon>
        <taxon>Vertebrata</taxon>
        <taxon>Euteleostomi</taxon>
        <taxon>Actinopterygii</taxon>
        <taxon>Neopterygii</taxon>
        <taxon>Teleostei</taxon>
        <taxon>Neoteleostei</taxon>
        <taxon>Acanthomorphata</taxon>
        <taxon>Ovalentaria</taxon>
        <taxon>Blenniimorphae</taxon>
        <taxon>Blenniiformes</taxon>
        <taxon>Blennioidei</taxon>
        <taxon>Blenniidae</taxon>
        <taxon>Salariinae</taxon>
        <taxon>Salarias</taxon>
    </lineage>
</organism>
<evidence type="ECO:0000259" key="5">
    <source>
        <dbReference type="PROSITE" id="PS50871"/>
    </source>
</evidence>
<dbReference type="Proteomes" id="UP000472267">
    <property type="component" value="Chromosome 6"/>
</dbReference>
<dbReference type="InterPro" id="IPR001073">
    <property type="entry name" value="C1q_dom"/>
</dbReference>
<protein>
    <submittedName>
        <fullName evidence="6">Complement C1q-like protein 2</fullName>
    </submittedName>
</protein>
<dbReference type="Gene3D" id="2.60.120.40">
    <property type="match status" value="1"/>
</dbReference>
<evidence type="ECO:0000256" key="1">
    <source>
        <dbReference type="ARBA" id="ARBA00004613"/>
    </source>
</evidence>
<dbReference type="GO" id="GO:0005576">
    <property type="term" value="C:extracellular region"/>
    <property type="evidence" value="ECO:0007669"/>
    <property type="project" value="UniProtKB-SubCell"/>
</dbReference>
<accession>A0A672ISX5</accession>
<proteinExistence type="predicted"/>
<dbReference type="PROSITE" id="PS50871">
    <property type="entry name" value="C1Q"/>
    <property type="match status" value="1"/>
</dbReference>
<dbReference type="InParanoid" id="A0A672ISX5"/>
<dbReference type="InterPro" id="IPR050822">
    <property type="entry name" value="Cerebellin_Synaptic_Org"/>
</dbReference>
<dbReference type="SUPFAM" id="SSF49842">
    <property type="entry name" value="TNF-like"/>
    <property type="match status" value="1"/>
</dbReference>
<dbReference type="InterPro" id="IPR008983">
    <property type="entry name" value="Tumour_necrosis_fac-like_dom"/>
</dbReference>
<reference evidence="6" key="2">
    <citation type="submission" date="2025-08" db="UniProtKB">
        <authorList>
            <consortium name="Ensembl"/>
        </authorList>
    </citation>
    <scope>IDENTIFICATION</scope>
</reference>
<evidence type="ECO:0000256" key="4">
    <source>
        <dbReference type="SAM" id="SignalP"/>
    </source>
</evidence>
<reference evidence="6" key="3">
    <citation type="submission" date="2025-09" db="UniProtKB">
        <authorList>
            <consortium name="Ensembl"/>
        </authorList>
    </citation>
    <scope>IDENTIFICATION</scope>
</reference>
<feature type="signal peptide" evidence="4">
    <location>
        <begin position="1"/>
        <end position="20"/>
    </location>
</feature>
<dbReference type="FunCoup" id="A0A672ISX5">
    <property type="interactions" value="6"/>
</dbReference>
<evidence type="ECO:0000256" key="3">
    <source>
        <dbReference type="ARBA" id="ARBA00022729"/>
    </source>
</evidence>
<sequence>MRAFACAFFVLGLLRHSAKADSTINSLREAAVRWDGELPCTNWDCECAFKHQRGCCCGAPDLVAVEDQIFIRMMDLSKRLTQLGDSALRVTGEKVAFTASMSPSVHCFGPFTRNKPIPYDSISLNHGRGYNPALGVFTAPCSGLYSFSVSIYSKLSRAGDRMYHKVQLMKNGEVIASTWEDNRDDSEDSASQTVLLSLQRGGQVYVELLNSRQLCG</sequence>
<gene>
    <name evidence="6" type="primary">LOC115390983</name>
</gene>
<keyword evidence="3 4" id="KW-0732">Signal</keyword>
<dbReference type="AlphaFoldDB" id="A0A672ISX5"/>
<dbReference type="Pfam" id="PF00386">
    <property type="entry name" value="C1q"/>
    <property type="match status" value="1"/>
</dbReference>